<protein>
    <submittedName>
        <fullName evidence="3">Conjugal transfer protein</fullName>
    </submittedName>
</protein>
<keyword evidence="2" id="KW-0732">Signal</keyword>
<keyword evidence="4" id="KW-1185">Reference proteome</keyword>
<dbReference type="InterPro" id="IPR014158">
    <property type="entry name" value="T4SS_VirB5"/>
</dbReference>
<dbReference type="Gene3D" id="1.20.58.430">
    <property type="entry name" value="Type IV secretion system, VirB5-domain"/>
    <property type="match status" value="1"/>
</dbReference>
<name>A0A2U8I943_9GAMM</name>
<evidence type="ECO:0000256" key="2">
    <source>
        <dbReference type="SAM" id="SignalP"/>
    </source>
</evidence>
<dbReference type="KEGG" id="fsm:CCS41_14580"/>
<keyword evidence="3" id="KW-0614">Plasmid</keyword>
<dbReference type="SUPFAM" id="SSF101082">
    <property type="entry name" value="Typo IV secretion system protein TraC"/>
    <property type="match status" value="1"/>
</dbReference>
<dbReference type="OrthoDB" id="6638420at2"/>
<feature type="chain" id="PRO_5016019846" evidence="2">
    <location>
        <begin position="30"/>
        <end position="230"/>
    </location>
</feature>
<dbReference type="Pfam" id="PF07996">
    <property type="entry name" value="T4SS"/>
    <property type="match status" value="1"/>
</dbReference>
<gene>
    <name evidence="3" type="ORF">CCS41_14580</name>
</gene>
<feature type="signal peptide" evidence="2">
    <location>
        <begin position="1"/>
        <end position="29"/>
    </location>
</feature>
<dbReference type="RefSeq" id="WP_119797940.1">
    <property type="nucleotide sequence ID" value="NZ_CP021661.1"/>
</dbReference>
<geneLocation type="plasmid" evidence="3 4">
    <name>p5D_Fsymbiotica-2</name>
</geneLocation>
<organism evidence="3 4">
    <name type="scientific">Candidatus Fukatsuia symbiotica</name>
    <dbReference type="NCBI Taxonomy" id="1878942"/>
    <lineage>
        <taxon>Bacteria</taxon>
        <taxon>Pseudomonadati</taxon>
        <taxon>Pseudomonadota</taxon>
        <taxon>Gammaproteobacteria</taxon>
        <taxon>Enterobacterales</taxon>
        <taxon>Yersiniaceae</taxon>
        <taxon>Candidatus Fukatsuia</taxon>
    </lineage>
</organism>
<dbReference type="InterPro" id="IPR023220">
    <property type="entry name" value="T4SS_VirB5-domain"/>
</dbReference>
<accession>A0A2U8I943</accession>
<proteinExistence type="predicted"/>
<sequence>MTDLAKRRKTTMATILVAGMCLFTSGSQAGVPTISPEGLAQQNAYAKQQAREAVAQLNKAKEAIAQAKSQYEHYQGLIEGNSKLGDFLNDPLVNALIPMGDWQQIYNDTQRLPELRQRYGLTSNDQKVQQAFDKLLMKAGTLEDEKRASDQRVVNAKKLREKLNLVQTPQEKQDLALRYQQEMLELQTQQIRLQNIKELAAEKEKLADRKRAQDFTDYMLGKRPDLPKYD</sequence>
<dbReference type="Proteomes" id="UP000261875">
    <property type="component" value="Plasmid p5D_Fsymbiotica-2"/>
</dbReference>
<evidence type="ECO:0000256" key="1">
    <source>
        <dbReference type="SAM" id="Coils"/>
    </source>
</evidence>
<reference evidence="3 4" key="1">
    <citation type="submission" date="2017-05" db="EMBL/GenBank/DDBJ databases">
        <title>Genome sequence of Candidatus Fukatsuia symbiotica and Candidatus Hamiltonella defensa from Acyrthosiphon pisum strain 5D.</title>
        <authorList>
            <person name="Patel V.A."/>
            <person name="Chevignon G."/>
            <person name="Russell J.A."/>
            <person name="Oliver K.M."/>
        </authorList>
    </citation>
    <scope>NUCLEOTIDE SEQUENCE [LARGE SCALE GENOMIC DNA]</scope>
    <source>
        <strain evidence="3 4">5D</strain>
        <plasmid evidence="3 4">p5D_Fsymbiotica-2</plasmid>
    </source>
</reference>
<evidence type="ECO:0000313" key="3">
    <source>
        <dbReference type="EMBL" id="AWK15637.1"/>
    </source>
</evidence>
<dbReference type="AlphaFoldDB" id="A0A2U8I943"/>
<evidence type="ECO:0000313" key="4">
    <source>
        <dbReference type="Proteomes" id="UP000261875"/>
    </source>
</evidence>
<feature type="coiled-coil region" evidence="1">
    <location>
        <begin position="43"/>
        <end position="77"/>
    </location>
</feature>
<dbReference type="EMBL" id="CP021661">
    <property type="protein sequence ID" value="AWK15637.1"/>
    <property type="molecule type" value="Genomic_DNA"/>
</dbReference>
<keyword evidence="1" id="KW-0175">Coiled coil</keyword>
<feature type="coiled-coil region" evidence="1">
    <location>
        <begin position="186"/>
        <end position="213"/>
    </location>
</feature>